<comment type="caution">
    <text evidence="1">The sequence shown here is derived from an EMBL/GenBank/DDBJ whole genome shotgun (WGS) entry which is preliminary data.</text>
</comment>
<protein>
    <submittedName>
        <fullName evidence="1">Uncharacterized protein</fullName>
    </submittedName>
</protein>
<reference evidence="1" key="2">
    <citation type="journal article" date="2014" name="ISME J.">
        <title>Microbial stratification in low pH oxic and suboxic macroscopic growths along an acid mine drainage.</title>
        <authorList>
            <person name="Mendez-Garcia C."/>
            <person name="Mesa V."/>
            <person name="Sprenger R.R."/>
            <person name="Richter M."/>
            <person name="Diez M.S."/>
            <person name="Solano J."/>
            <person name="Bargiela R."/>
            <person name="Golyshina O.V."/>
            <person name="Manteca A."/>
            <person name="Ramos J.L."/>
            <person name="Gallego J.R."/>
            <person name="Llorente I."/>
            <person name="Martins Dos Santos V.A."/>
            <person name="Jensen O.N."/>
            <person name="Pelaez A.I."/>
            <person name="Sanchez J."/>
            <person name="Ferrer M."/>
        </authorList>
    </citation>
    <scope>NUCLEOTIDE SEQUENCE</scope>
</reference>
<dbReference type="EMBL" id="AUZX01015628">
    <property type="protein sequence ID" value="EQD28512.1"/>
    <property type="molecule type" value="Genomic_DNA"/>
</dbReference>
<evidence type="ECO:0000313" key="1">
    <source>
        <dbReference type="EMBL" id="EQD28512.1"/>
    </source>
</evidence>
<gene>
    <name evidence="1" type="ORF">B1A_21151</name>
</gene>
<sequence>CEDGGINTAEIDRILQDWRQGDCVIGENHWVLFRINPDAPLSDAAKEAVFDDNSSESAEEEVLGFMVSTQSCDIVRSCVDRHYVEVCPLVKVEPKNLSEIIRNQRPNYAYIPGIADKHLVADLDRTMTVEKAVLLKWKRIEGCRNDIESRNLSLALSRKRSRFA</sequence>
<proteinExistence type="predicted"/>
<feature type="non-terminal residue" evidence="1">
    <location>
        <position position="164"/>
    </location>
</feature>
<dbReference type="AlphaFoldDB" id="T0Y9M7"/>
<accession>T0Y9M7</accession>
<organism evidence="1">
    <name type="scientific">mine drainage metagenome</name>
    <dbReference type="NCBI Taxonomy" id="410659"/>
    <lineage>
        <taxon>unclassified sequences</taxon>
        <taxon>metagenomes</taxon>
        <taxon>ecological metagenomes</taxon>
    </lineage>
</organism>
<reference evidence="1" key="1">
    <citation type="submission" date="2013-08" db="EMBL/GenBank/DDBJ databases">
        <authorList>
            <person name="Mendez C."/>
            <person name="Richter M."/>
            <person name="Ferrer M."/>
            <person name="Sanchez J."/>
        </authorList>
    </citation>
    <scope>NUCLEOTIDE SEQUENCE</scope>
</reference>
<feature type="non-terminal residue" evidence="1">
    <location>
        <position position="1"/>
    </location>
</feature>
<name>T0Y9M7_9ZZZZ</name>